<dbReference type="NCBIfam" id="TIGR00738">
    <property type="entry name" value="rrf2_super"/>
    <property type="match status" value="1"/>
</dbReference>
<dbReference type="GO" id="GO:0003700">
    <property type="term" value="F:DNA-binding transcription factor activity"/>
    <property type="evidence" value="ECO:0007669"/>
    <property type="project" value="TreeGrafter"/>
</dbReference>
<organism evidence="2 3">
    <name type="scientific">Candidatus Paenalcaligenes intestinipullorum</name>
    <dbReference type="NCBI Taxonomy" id="2838718"/>
    <lineage>
        <taxon>Bacteria</taxon>
        <taxon>Pseudomonadati</taxon>
        <taxon>Pseudomonadota</taxon>
        <taxon>Betaproteobacteria</taxon>
        <taxon>Burkholderiales</taxon>
        <taxon>Alcaligenaceae</taxon>
        <taxon>Paenalcaligenes</taxon>
    </lineage>
</organism>
<dbReference type="InterPro" id="IPR036388">
    <property type="entry name" value="WH-like_DNA-bd_sf"/>
</dbReference>
<name>A0A9D2U8J0_9BURK</name>
<dbReference type="PANTHER" id="PTHR33221:SF4">
    <property type="entry name" value="HTH-TYPE TRANSCRIPTIONAL REPRESSOR NSRR"/>
    <property type="match status" value="1"/>
</dbReference>
<dbReference type="InterPro" id="IPR000944">
    <property type="entry name" value="Tscrpt_reg_Rrf2"/>
</dbReference>
<dbReference type="SUPFAM" id="SSF46785">
    <property type="entry name" value="Winged helix' DNA-binding domain"/>
    <property type="match status" value="1"/>
</dbReference>
<dbReference type="PANTHER" id="PTHR33221">
    <property type="entry name" value="WINGED HELIX-TURN-HELIX TRANSCRIPTIONAL REGULATOR, RRF2 FAMILY"/>
    <property type="match status" value="1"/>
</dbReference>
<reference evidence="2" key="2">
    <citation type="submission" date="2021-04" db="EMBL/GenBank/DDBJ databases">
        <authorList>
            <person name="Gilroy R."/>
        </authorList>
    </citation>
    <scope>NUCLEOTIDE SEQUENCE</scope>
    <source>
        <strain evidence="2">9264</strain>
    </source>
</reference>
<evidence type="ECO:0000256" key="1">
    <source>
        <dbReference type="ARBA" id="ARBA00023125"/>
    </source>
</evidence>
<reference evidence="2" key="1">
    <citation type="journal article" date="2021" name="PeerJ">
        <title>Extensive microbial diversity within the chicken gut microbiome revealed by metagenomics and culture.</title>
        <authorList>
            <person name="Gilroy R."/>
            <person name="Ravi A."/>
            <person name="Getino M."/>
            <person name="Pursley I."/>
            <person name="Horton D.L."/>
            <person name="Alikhan N.F."/>
            <person name="Baker D."/>
            <person name="Gharbi K."/>
            <person name="Hall N."/>
            <person name="Watson M."/>
            <person name="Adriaenssens E.M."/>
            <person name="Foster-Nyarko E."/>
            <person name="Jarju S."/>
            <person name="Secka A."/>
            <person name="Antonio M."/>
            <person name="Oren A."/>
            <person name="Chaudhuri R.R."/>
            <person name="La Ragione R."/>
            <person name="Hildebrand F."/>
            <person name="Pallen M.J."/>
        </authorList>
    </citation>
    <scope>NUCLEOTIDE SEQUENCE</scope>
    <source>
        <strain evidence="2">9264</strain>
    </source>
</reference>
<dbReference type="InterPro" id="IPR036390">
    <property type="entry name" value="WH_DNA-bd_sf"/>
</dbReference>
<dbReference type="EMBL" id="DWUQ01000141">
    <property type="protein sequence ID" value="HJD44715.1"/>
    <property type="molecule type" value="Genomic_DNA"/>
</dbReference>
<keyword evidence="1" id="KW-0238">DNA-binding</keyword>
<dbReference type="PROSITE" id="PS51197">
    <property type="entry name" value="HTH_RRF2_2"/>
    <property type="match status" value="1"/>
</dbReference>
<sequence length="144" mass="16116">MRLNLSTDYALRLLMYLGTHPDRLCTIQEVAERFDISRTHLMKVANLLSQRGWVRSVRGKNGGLQLGKAAEAINVGAVVRDTEADFQLVECMGTQGAHCLLDNRCQLKRLLHQATLAFLAHLDAYTLVDLLQPETRQILLESAS</sequence>
<gene>
    <name evidence="2" type="ORF">H9906_06780</name>
</gene>
<evidence type="ECO:0000313" key="3">
    <source>
        <dbReference type="Proteomes" id="UP000823889"/>
    </source>
</evidence>
<evidence type="ECO:0000313" key="2">
    <source>
        <dbReference type="EMBL" id="HJD44715.1"/>
    </source>
</evidence>
<accession>A0A9D2U8J0</accession>
<dbReference type="GO" id="GO:0005829">
    <property type="term" value="C:cytosol"/>
    <property type="evidence" value="ECO:0007669"/>
    <property type="project" value="TreeGrafter"/>
</dbReference>
<dbReference type="AlphaFoldDB" id="A0A9D2U8J0"/>
<comment type="caution">
    <text evidence="2">The sequence shown here is derived from an EMBL/GenBank/DDBJ whole genome shotgun (WGS) entry which is preliminary data.</text>
</comment>
<proteinExistence type="predicted"/>
<dbReference type="GO" id="GO:0003677">
    <property type="term" value="F:DNA binding"/>
    <property type="evidence" value="ECO:0007669"/>
    <property type="project" value="UniProtKB-KW"/>
</dbReference>
<dbReference type="Proteomes" id="UP000823889">
    <property type="component" value="Unassembled WGS sequence"/>
</dbReference>
<dbReference type="Pfam" id="PF02082">
    <property type="entry name" value="Rrf2"/>
    <property type="match status" value="1"/>
</dbReference>
<dbReference type="Gene3D" id="1.10.10.10">
    <property type="entry name" value="Winged helix-like DNA-binding domain superfamily/Winged helix DNA-binding domain"/>
    <property type="match status" value="1"/>
</dbReference>
<protein>
    <submittedName>
        <fullName evidence="2">Rrf2 family transcriptional regulator</fullName>
    </submittedName>
</protein>